<keyword evidence="11" id="KW-1185">Reference proteome</keyword>
<dbReference type="NCBIfam" id="TIGR00810">
    <property type="entry name" value="secG"/>
    <property type="match status" value="1"/>
</dbReference>
<feature type="transmembrane region" description="Helical" evidence="9">
    <location>
        <begin position="52"/>
        <end position="72"/>
    </location>
</feature>
<dbReference type="Proteomes" id="UP000000323">
    <property type="component" value="Chromosome 1"/>
</dbReference>
<name>D1CFX7_THET1</name>
<dbReference type="KEGG" id="ttr:Tter_0916"/>
<dbReference type="GO" id="GO:0009306">
    <property type="term" value="P:protein secretion"/>
    <property type="evidence" value="ECO:0007669"/>
    <property type="project" value="UniProtKB-UniRule"/>
</dbReference>
<comment type="function">
    <text evidence="9">Involved in protein export. Participates in an early event of protein translocation.</text>
</comment>
<dbReference type="GO" id="GO:0015450">
    <property type="term" value="F:protein-transporting ATPase activity"/>
    <property type="evidence" value="ECO:0007669"/>
    <property type="project" value="UniProtKB-UniRule"/>
</dbReference>
<dbReference type="PRINTS" id="PR01651">
    <property type="entry name" value="SECGEXPORT"/>
</dbReference>
<dbReference type="EMBL" id="CP001825">
    <property type="protein sequence ID" value="ACZ41833.1"/>
    <property type="molecule type" value="Genomic_DNA"/>
</dbReference>
<protein>
    <recommendedName>
        <fullName evidence="9">Protein-export membrane protein SecG</fullName>
    </recommendedName>
</protein>
<keyword evidence="9" id="KW-1003">Cell membrane</keyword>
<dbReference type="GO" id="GO:0005886">
    <property type="term" value="C:plasma membrane"/>
    <property type="evidence" value="ECO:0007669"/>
    <property type="project" value="UniProtKB-SubCell"/>
</dbReference>
<evidence type="ECO:0000313" key="11">
    <source>
        <dbReference type="Proteomes" id="UP000000323"/>
    </source>
</evidence>
<comment type="subcellular location">
    <subcellularLocation>
        <location evidence="9">Cell membrane</location>
        <topology evidence="9">Multi-pass membrane protein</topology>
    </subcellularLocation>
    <subcellularLocation>
        <location evidence="1">Membrane</location>
        <topology evidence="1">Multi-pass membrane protein</topology>
    </subcellularLocation>
</comment>
<dbReference type="STRING" id="525904.Tter_0916"/>
<dbReference type="AlphaFoldDB" id="D1CFX7"/>
<keyword evidence="4 9" id="KW-0812">Transmembrane</keyword>
<evidence type="ECO:0000256" key="5">
    <source>
        <dbReference type="ARBA" id="ARBA00022927"/>
    </source>
</evidence>
<organism evidence="10 11">
    <name type="scientific">Thermobaculum terrenum (strain ATCC BAA-798 / CCMEE 7001 / YNP1)</name>
    <dbReference type="NCBI Taxonomy" id="525904"/>
    <lineage>
        <taxon>Bacteria</taxon>
        <taxon>Bacillati</taxon>
        <taxon>Chloroflexota</taxon>
        <taxon>Chloroflexia</taxon>
        <taxon>Candidatus Thermobaculales</taxon>
        <taxon>Candidatus Thermobaculaceae</taxon>
        <taxon>Thermobaculum</taxon>
    </lineage>
</organism>
<dbReference type="RefSeq" id="WP_012874868.1">
    <property type="nucleotide sequence ID" value="NC_013525.1"/>
</dbReference>
<sequence>METSIKIAEIIVSILLIAVILMQSKSSSFSGAFGGDPGSIYHTRRGLEKTLFQLTIVLAVVFVAVSLLSVALS</sequence>
<reference evidence="11" key="1">
    <citation type="journal article" date="2010" name="Stand. Genomic Sci.">
        <title>Complete genome sequence of 'Thermobaculum terrenum' type strain (YNP1).</title>
        <authorList>
            <person name="Kiss H."/>
            <person name="Cleland D."/>
            <person name="Lapidus A."/>
            <person name="Lucas S."/>
            <person name="Glavina Del Rio T."/>
            <person name="Nolan M."/>
            <person name="Tice H."/>
            <person name="Han C."/>
            <person name="Goodwin L."/>
            <person name="Pitluck S."/>
            <person name="Liolios K."/>
            <person name="Ivanova N."/>
            <person name="Mavromatis K."/>
            <person name="Ovchinnikova G."/>
            <person name="Pati A."/>
            <person name="Chen A."/>
            <person name="Palaniappan K."/>
            <person name="Land M."/>
            <person name="Hauser L."/>
            <person name="Chang Y."/>
            <person name="Jeffries C."/>
            <person name="Lu M."/>
            <person name="Brettin T."/>
            <person name="Detter J."/>
            <person name="Goker M."/>
            <person name="Tindall B."/>
            <person name="Beck B."/>
            <person name="McDermott T."/>
            <person name="Woyke T."/>
            <person name="Bristow J."/>
            <person name="Eisen J."/>
            <person name="Markowitz V."/>
            <person name="Hugenholtz P."/>
            <person name="Kyrpides N."/>
            <person name="Klenk H."/>
            <person name="Cheng J."/>
        </authorList>
    </citation>
    <scope>NUCLEOTIDE SEQUENCE [LARGE SCALE GENOMIC DNA]</scope>
    <source>
        <strain evidence="11">ATCC BAA-798 / YNP1</strain>
    </source>
</reference>
<dbReference type="eggNOG" id="COG1314">
    <property type="taxonomic scope" value="Bacteria"/>
</dbReference>
<dbReference type="Pfam" id="PF03840">
    <property type="entry name" value="SecG"/>
    <property type="match status" value="1"/>
</dbReference>
<evidence type="ECO:0000256" key="2">
    <source>
        <dbReference type="ARBA" id="ARBA00008445"/>
    </source>
</evidence>
<evidence type="ECO:0000256" key="9">
    <source>
        <dbReference type="RuleBase" id="RU365087"/>
    </source>
</evidence>
<evidence type="ECO:0000256" key="1">
    <source>
        <dbReference type="ARBA" id="ARBA00004141"/>
    </source>
</evidence>
<keyword evidence="3 9" id="KW-0813">Transport</keyword>
<evidence type="ECO:0000256" key="8">
    <source>
        <dbReference type="ARBA" id="ARBA00023136"/>
    </source>
</evidence>
<dbReference type="InterPro" id="IPR004692">
    <property type="entry name" value="SecG"/>
</dbReference>
<evidence type="ECO:0000313" key="10">
    <source>
        <dbReference type="EMBL" id="ACZ41833.1"/>
    </source>
</evidence>
<accession>D1CFX7</accession>
<keyword evidence="6 9" id="KW-1133">Transmembrane helix</keyword>
<dbReference type="HOGENOM" id="CLU_094156_6_2_0"/>
<evidence type="ECO:0000256" key="4">
    <source>
        <dbReference type="ARBA" id="ARBA00022692"/>
    </source>
</evidence>
<evidence type="ECO:0000256" key="6">
    <source>
        <dbReference type="ARBA" id="ARBA00022989"/>
    </source>
</evidence>
<comment type="caution">
    <text evidence="9">Lacks conserved residue(s) required for the propagation of feature annotation.</text>
</comment>
<keyword evidence="8 9" id="KW-0472">Membrane</keyword>
<comment type="similarity">
    <text evidence="2 9">Belongs to the SecG family.</text>
</comment>
<evidence type="ECO:0000256" key="3">
    <source>
        <dbReference type="ARBA" id="ARBA00022448"/>
    </source>
</evidence>
<keyword evidence="5 9" id="KW-0653">Protein transport</keyword>
<evidence type="ECO:0000256" key="7">
    <source>
        <dbReference type="ARBA" id="ARBA00023010"/>
    </source>
</evidence>
<keyword evidence="7 9" id="KW-0811">Translocation</keyword>
<gene>
    <name evidence="10" type="ordered locus">Tter_0916</name>
</gene>
<proteinExistence type="inferred from homology"/>